<comment type="caution">
    <text evidence="13">The sequence shown here is derived from an EMBL/GenBank/DDBJ whole genome shotgun (WGS) entry which is preliminary data.</text>
</comment>
<keyword evidence="6" id="KW-0809">Transit peptide</keyword>
<evidence type="ECO:0000256" key="5">
    <source>
        <dbReference type="ARBA" id="ARBA00022823"/>
    </source>
</evidence>
<dbReference type="PANTHER" id="PTHR43178">
    <property type="entry name" value="DIHYDROLIPOAMIDE ACETYLTRANSFERASE COMPONENT OF PYRUVATE DEHYDROGENASE COMPLEX"/>
    <property type="match status" value="1"/>
</dbReference>
<dbReference type="AlphaFoldDB" id="A0AAV1JXU4"/>
<feature type="region of interest" description="Disordered" evidence="10">
    <location>
        <begin position="171"/>
        <end position="203"/>
    </location>
</feature>
<evidence type="ECO:0000256" key="8">
    <source>
        <dbReference type="ARBA" id="ARBA00023315"/>
    </source>
</evidence>
<evidence type="ECO:0000256" key="10">
    <source>
        <dbReference type="SAM" id="MobiDB-lite"/>
    </source>
</evidence>
<dbReference type="PROSITE" id="PS51826">
    <property type="entry name" value="PSBD"/>
    <property type="match status" value="1"/>
</dbReference>
<keyword evidence="8 9" id="KW-0012">Acyltransferase</keyword>
<feature type="domain" description="Lipoyl-binding" evidence="11">
    <location>
        <begin position="93"/>
        <end position="168"/>
    </location>
</feature>
<keyword evidence="5 9" id="KW-0450">Lipoyl</keyword>
<dbReference type="FunFam" id="3.30.559.10:FF:000027">
    <property type="entry name" value="Dihydrolipoamide acetyltransferase component of pyruvate dehydrogenase complex"/>
    <property type="match status" value="1"/>
</dbReference>
<comment type="subcellular location">
    <subcellularLocation>
        <location evidence="2">Mitochondrion matrix</location>
    </subcellularLocation>
</comment>
<name>A0AAV1JXU4_9NEOP</name>
<dbReference type="PROSITE" id="PS00189">
    <property type="entry name" value="LIPOYL"/>
    <property type="match status" value="1"/>
</dbReference>
<dbReference type="GO" id="GO:0016407">
    <property type="term" value="F:acetyltransferase activity"/>
    <property type="evidence" value="ECO:0007669"/>
    <property type="project" value="TreeGrafter"/>
</dbReference>
<dbReference type="GO" id="GO:0031405">
    <property type="term" value="F:lipoic acid binding"/>
    <property type="evidence" value="ECO:0007669"/>
    <property type="project" value="TreeGrafter"/>
</dbReference>
<proteinExistence type="inferred from homology"/>
<dbReference type="FunFam" id="2.40.50.100:FF:000013">
    <property type="entry name" value="Dihydrolipoamide acetyltransferase component of pyruvate dehydrogenase complex"/>
    <property type="match status" value="1"/>
</dbReference>
<reference evidence="13 14" key="1">
    <citation type="submission" date="2023-11" db="EMBL/GenBank/DDBJ databases">
        <authorList>
            <person name="Okamura Y."/>
        </authorList>
    </citation>
    <scope>NUCLEOTIDE SEQUENCE [LARGE SCALE GENOMIC DNA]</scope>
</reference>
<dbReference type="PROSITE" id="PS50968">
    <property type="entry name" value="BIOTINYL_LIPOYL"/>
    <property type="match status" value="1"/>
</dbReference>
<dbReference type="Gene3D" id="2.40.50.100">
    <property type="match status" value="1"/>
</dbReference>
<evidence type="ECO:0000256" key="7">
    <source>
        <dbReference type="ARBA" id="ARBA00023128"/>
    </source>
</evidence>
<evidence type="ECO:0000256" key="6">
    <source>
        <dbReference type="ARBA" id="ARBA00022946"/>
    </source>
</evidence>
<dbReference type="InterPro" id="IPR003016">
    <property type="entry name" value="2-oxoA_DH_lipoyl-BS"/>
</dbReference>
<evidence type="ECO:0000256" key="1">
    <source>
        <dbReference type="ARBA" id="ARBA00001938"/>
    </source>
</evidence>
<comment type="cofactor">
    <cofactor evidence="1 9">
        <name>(R)-lipoate</name>
        <dbReference type="ChEBI" id="CHEBI:83088"/>
    </cofactor>
</comment>
<dbReference type="InterPro" id="IPR001078">
    <property type="entry name" value="2-oxoacid_DH_actylTfrase"/>
</dbReference>
<dbReference type="InterPro" id="IPR050743">
    <property type="entry name" value="2-oxoacid_DH_E2_comp"/>
</dbReference>
<dbReference type="GO" id="GO:0005759">
    <property type="term" value="C:mitochondrial matrix"/>
    <property type="evidence" value="ECO:0007669"/>
    <property type="project" value="UniProtKB-SubCell"/>
</dbReference>
<dbReference type="InterPro" id="IPR036625">
    <property type="entry name" value="E3-bd_dom_sf"/>
</dbReference>
<dbReference type="InterPro" id="IPR000089">
    <property type="entry name" value="Biotin_lipoyl"/>
</dbReference>
<keyword evidence="7" id="KW-0496">Mitochondrion</keyword>
<comment type="similarity">
    <text evidence="3 9">Belongs to the 2-oxoacid dehydrogenase family.</text>
</comment>
<dbReference type="SUPFAM" id="SSF52777">
    <property type="entry name" value="CoA-dependent acyltransferases"/>
    <property type="match status" value="1"/>
</dbReference>
<evidence type="ECO:0000256" key="4">
    <source>
        <dbReference type="ARBA" id="ARBA00022679"/>
    </source>
</evidence>
<dbReference type="EC" id="2.3.1.-" evidence="9"/>
<dbReference type="InterPro" id="IPR011053">
    <property type="entry name" value="Single_hybrid_motif"/>
</dbReference>
<evidence type="ECO:0000313" key="13">
    <source>
        <dbReference type="EMBL" id="CAK1553650.1"/>
    </source>
</evidence>
<dbReference type="InterPro" id="IPR004167">
    <property type="entry name" value="PSBD"/>
</dbReference>
<evidence type="ECO:0000313" key="14">
    <source>
        <dbReference type="Proteomes" id="UP001497472"/>
    </source>
</evidence>
<feature type="compositionally biased region" description="Basic and acidic residues" evidence="10">
    <location>
        <begin position="176"/>
        <end position="193"/>
    </location>
</feature>
<dbReference type="Gene3D" id="3.30.559.10">
    <property type="entry name" value="Chloramphenicol acetyltransferase-like domain"/>
    <property type="match status" value="1"/>
</dbReference>
<gene>
    <name evidence="13" type="ORF">LNINA_LOCUS12620</name>
</gene>
<dbReference type="SUPFAM" id="SSF51230">
    <property type="entry name" value="Single hybrid motif"/>
    <property type="match status" value="1"/>
</dbReference>
<evidence type="ECO:0000256" key="2">
    <source>
        <dbReference type="ARBA" id="ARBA00004305"/>
    </source>
</evidence>
<protein>
    <recommendedName>
        <fullName evidence="9">Dihydrolipoamide acetyltransferase component of pyruvate dehydrogenase complex</fullName>
        <ecNumber evidence="9">2.3.1.-</ecNumber>
    </recommendedName>
</protein>
<dbReference type="InterPro" id="IPR023213">
    <property type="entry name" value="CAT-like_dom_sf"/>
</dbReference>
<dbReference type="CDD" id="cd06849">
    <property type="entry name" value="lipoyl_domain"/>
    <property type="match status" value="1"/>
</dbReference>
<evidence type="ECO:0000256" key="9">
    <source>
        <dbReference type="RuleBase" id="RU003423"/>
    </source>
</evidence>
<keyword evidence="4 9" id="KW-0808">Transferase</keyword>
<dbReference type="Pfam" id="PF02817">
    <property type="entry name" value="E3_binding"/>
    <property type="match status" value="1"/>
</dbReference>
<dbReference type="SUPFAM" id="SSF47005">
    <property type="entry name" value="Peripheral subunit-binding domain of 2-oxo acid dehydrogenase complex"/>
    <property type="match status" value="1"/>
</dbReference>
<dbReference type="Proteomes" id="UP001497472">
    <property type="component" value="Unassembled WGS sequence"/>
</dbReference>
<keyword evidence="14" id="KW-1185">Reference proteome</keyword>
<accession>A0AAV1JXU4</accession>
<dbReference type="PANTHER" id="PTHR43178:SF5">
    <property type="entry name" value="LIPOAMIDE ACYLTRANSFERASE COMPONENT OF BRANCHED-CHAIN ALPHA-KETO ACID DEHYDROGENASE COMPLEX, MITOCHONDRIAL"/>
    <property type="match status" value="1"/>
</dbReference>
<evidence type="ECO:0000259" key="11">
    <source>
        <dbReference type="PROSITE" id="PS50968"/>
    </source>
</evidence>
<sequence length="507" mass="56365">MTYIVHYLEQARHVDTDRFKMAEPHRRIKSALIMRNDNSLCQKVCSTSRVLRQWNRTNSGIIILDKKKKKNALRTFEELKSKQIHTTRSAHQAIAFKLSDIGEGIREVVIKEWFVKVGDKVQQFDNICEVQSDKASVTITSRYDGVVTRLYHEVDQTALVGQPLVDIELEGTTAEDAPKSKEPATKETNETQKEQQINSSSKKEKILTTPAVRRIASQFRVNLSEIPATGRNGRLLKEDLLSYLNISSDKSNEVPEFANIPAPTAQVAPKPEVILEDKIVPVTGFTKAMVKSMTEAMKIPHFGFCDEYNVTKLVEMRETLKKVALSRGVKLTYMPIIVKATSLTLLNHPVLNSSLDSSCENIIFKASHNIGVAMDTPNGLVVPVIKNVQNKTVLEVAKELNLIQEKGAKGQLGLSDLTGGTFTISNIGNVGGTYTKPIILPPQVSIGALGKIQVLPRFDSEGKVVPTHILTVSWSADHRVIDGVTIARFSNELKSYLENPYNLLLDV</sequence>
<dbReference type="Pfam" id="PF00198">
    <property type="entry name" value="2-oxoacid_dh"/>
    <property type="match status" value="1"/>
</dbReference>
<evidence type="ECO:0000259" key="12">
    <source>
        <dbReference type="PROSITE" id="PS51826"/>
    </source>
</evidence>
<dbReference type="Gene3D" id="4.10.320.10">
    <property type="entry name" value="E3-binding domain"/>
    <property type="match status" value="1"/>
</dbReference>
<organism evidence="13 14">
    <name type="scientific">Leptosia nina</name>
    <dbReference type="NCBI Taxonomy" id="320188"/>
    <lineage>
        <taxon>Eukaryota</taxon>
        <taxon>Metazoa</taxon>
        <taxon>Ecdysozoa</taxon>
        <taxon>Arthropoda</taxon>
        <taxon>Hexapoda</taxon>
        <taxon>Insecta</taxon>
        <taxon>Pterygota</taxon>
        <taxon>Neoptera</taxon>
        <taxon>Endopterygota</taxon>
        <taxon>Lepidoptera</taxon>
        <taxon>Glossata</taxon>
        <taxon>Ditrysia</taxon>
        <taxon>Papilionoidea</taxon>
        <taxon>Pieridae</taxon>
        <taxon>Pierinae</taxon>
        <taxon>Leptosia</taxon>
    </lineage>
</organism>
<feature type="domain" description="Peripheral subunit-binding (PSBD)" evidence="12">
    <location>
        <begin position="207"/>
        <end position="244"/>
    </location>
</feature>
<evidence type="ECO:0000256" key="3">
    <source>
        <dbReference type="ARBA" id="ARBA00007317"/>
    </source>
</evidence>
<dbReference type="EMBL" id="CAVLEF010000225">
    <property type="protein sequence ID" value="CAK1553650.1"/>
    <property type="molecule type" value="Genomic_DNA"/>
</dbReference>
<dbReference type="Pfam" id="PF00364">
    <property type="entry name" value="Biotin_lipoyl"/>
    <property type="match status" value="1"/>
</dbReference>